<dbReference type="AlphaFoldDB" id="A0A127QI97"/>
<dbReference type="Gene3D" id="3.40.30.10">
    <property type="entry name" value="Glutaredoxin"/>
    <property type="match status" value="1"/>
</dbReference>
<dbReference type="Proteomes" id="UP000071778">
    <property type="component" value="Chromosome"/>
</dbReference>
<evidence type="ECO:0000313" key="2">
    <source>
        <dbReference type="EMBL" id="AMP09726.1"/>
    </source>
</evidence>
<feature type="domain" description="Thioredoxin" evidence="1">
    <location>
        <begin position="10"/>
        <end position="126"/>
    </location>
</feature>
<dbReference type="PROSITE" id="PS51352">
    <property type="entry name" value="THIOREDOXIN_2"/>
    <property type="match status" value="1"/>
</dbReference>
<dbReference type="InterPro" id="IPR013766">
    <property type="entry name" value="Thioredoxin_domain"/>
</dbReference>
<protein>
    <submittedName>
        <fullName evidence="2">Thioredoxin family protein</fullName>
    </submittedName>
</protein>
<name>A0A127QI97_9BURK</name>
<dbReference type="EMBL" id="CP013235">
    <property type="protein sequence ID" value="AMP09726.1"/>
    <property type="molecule type" value="Genomic_DNA"/>
</dbReference>
<evidence type="ECO:0000259" key="1">
    <source>
        <dbReference type="PROSITE" id="PS51352"/>
    </source>
</evidence>
<keyword evidence="3" id="KW-1185">Reference proteome</keyword>
<evidence type="ECO:0000313" key="3">
    <source>
        <dbReference type="Proteomes" id="UP000071778"/>
    </source>
</evidence>
<dbReference type="InterPro" id="IPR036249">
    <property type="entry name" value="Thioredoxin-like_sf"/>
</dbReference>
<proteinExistence type="predicted"/>
<gene>
    <name evidence="2" type="ORF">CAter282_1963</name>
</gene>
<reference evidence="2 3" key="1">
    <citation type="submission" date="2015-11" db="EMBL/GenBank/DDBJ databases">
        <title>Exploring the genomic traits of fungus-feeding bacterial genus Collimonas.</title>
        <authorList>
            <person name="Song C."/>
            <person name="Schmidt R."/>
            <person name="de Jager V."/>
            <person name="Krzyzanowska D."/>
            <person name="Jongedijk E."/>
            <person name="Cankar K."/>
            <person name="Beekwilder J."/>
            <person name="van Veen A."/>
            <person name="de Boer W."/>
            <person name="van Veen J.A."/>
            <person name="Garbeva P."/>
        </authorList>
    </citation>
    <scope>NUCLEOTIDE SEQUENCE [LARGE SCALE GENOMIC DNA]</scope>
    <source>
        <strain evidence="2 3">Ter282</strain>
    </source>
</reference>
<dbReference type="PATRIC" id="fig|279058.18.peg.1930"/>
<dbReference type="SUPFAM" id="SSF52833">
    <property type="entry name" value="Thioredoxin-like"/>
    <property type="match status" value="1"/>
</dbReference>
<dbReference type="CDD" id="cd02947">
    <property type="entry name" value="TRX_family"/>
    <property type="match status" value="1"/>
</dbReference>
<accession>A0A127QI97</accession>
<sequence>MNHLYPSRVSRTRCKIPRMLILTLDNDNRHELTDILAADGWIVACLCAAWCGSCREYFANFTALAQRHPQVQFAWIDIEDQADLIGDLDVDNFPTLLIQRGDVVTFLGPVEMDLRLAERVLQAQMTKSPMNCWPKRMAASSDAIGNRTATCCDA</sequence>
<organism evidence="2 3">
    <name type="scientific">Collimonas arenae</name>
    <dbReference type="NCBI Taxonomy" id="279058"/>
    <lineage>
        <taxon>Bacteria</taxon>
        <taxon>Pseudomonadati</taxon>
        <taxon>Pseudomonadota</taxon>
        <taxon>Betaproteobacteria</taxon>
        <taxon>Burkholderiales</taxon>
        <taxon>Oxalobacteraceae</taxon>
        <taxon>Collimonas</taxon>
    </lineage>
</organism>
<dbReference type="Pfam" id="PF00085">
    <property type="entry name" value="Thioredoxin"/>
    <property type="match status" value="1"/>
</dbReference>